<protein>
    <submittedName>
        <fullName evidence="2">Uncharacterized protein</fullName>
    </submittedName>
</protein>
<keyword evidence="3" id="KW-1185">Reference proteome</keyword>
<keyword evidence="1" id="KW-1133">Transmembrane helix</keyword>
<reference evidence="2 3" key="1">
    <citation type="submission" date="2019-02" db="EMBL/GenBank/DDBJ databases">
        <title>Deep-cultivation of Planctomycetes and their phenomic and genomic characterization uncovers novel biology.</title>
        <authorList>
            <person name="Wiegand S."/>
            <person name="Jogler M."/>
            <person name="Boedeker C."/>
            <person name="Pinto D."/>
            <person name="Vollmers J."/>
            <person name="Rivas-Marin E."/>
            <person name="Kohn T."/>
            <person name="Peeters S.H."/>
            <person name="Heuer A."/>
            <person name="Rast P."/>
            <person name="Oberbeckmann S."/>
            <person name="Bunk B."/>
            <person name="Jeske O."/>
            <person name="Meyerdierks A."/>
            <person name="Storesund J.E."/>
            <person name="Kallscheuer N."/>
            <person name="Luecker S."/>
            <person name="Lage O.M."/>
            <person name="Pohl T."/>
            <person name="Merkel B.J."/>
            <person name="Hornburger P."/>
            <person name="Mueller R.-W."/>
            <person name="Bruemmer F."/>
            <person name="Labrenz M."/>
            <person name="Spormann A.M."/>
            <person name="Op Den Camp H."/>
            <person name="Overmann J."/>
            <person name="Amann R."/>
            <person name="Jetten M.S.M."/>
            <person name="Mascher T."/>
            <person name="Medema M.H."/>
            <person name="Devos D.P."/>
            <person name="Kaster A.-K."/>
            <person name="Ovreas L."/>
            <person name="Rohde M."/>
            <person name="Galperin M.Y."/>
            <person name="Jogler C."/>
        </authorList>
    </citation>
    <scope>NUCLEOTIDE SEQUENCE [LARGE SCALE GENOMIC DNA]</scope>
    <source>
        <strain evidence="2 3">Q31b</strain>
    </source>
</reference>
<dbReference type="EMBL" id="SJPY01000001">
    <property type="protein sequence ID" value="TWU45822.1"/>
    <property type="molecule type" value="Genomic_DNA"/>
</dbReference>
<dbReference type="RefSeq" id="WP_197170913.1">
    <property type="nucleotide sequence ID" value="NZ_SJPY01000001.1"/>
</dbReference>
<evidence type="ECO:0000313" key="3">
    <source>
        <dbReference type="Proteomes" id="UP000315471"/>
    </source>
</evidence>
<organism evidence="2 3">
    <name type="scientific">Novipirellula aureliae</name>
    <dbReference type="NCBI Taxonomy" id="2527966"/>
    <lineage>
        <taxon>Bacteria</taxon>
        <taxon>Pseudomonadati</taxon>
        <taxon>Planctomycetota</taxon>
        <taxon>Planctomycetia</taxon>
        <taxon>Pirellulales</taxon>
        <taxon>Pirellulaceae</taxon>
        <taxon>Novipirellula</taxon>
    </lineage>
</organism>
<comment type="caution">
    <text evidence="2">The sequence shown here is derived from an EMBL/GenBank/DDBJ whole genome shotgun (WGS) entry which is preliminary data.</text>
</comment>
<evidence type="ECO:0000256" key="1">
    <source>
        <dbReference type="SAM" id="Phobius"/>
    </source>
</evidence>
<sequence length="45" mass="4994">MNTTNRNLVIGLAGLMILLISILIYSQVNASHNYDLGSFQQQAEQ</sequence>
<evidence type="ECO:0000313" key="2">
    <source>
        <dbReference type="EMBL" id="TWU45822.1"/>
    </source>
</evidence>
<gene>
    <name evidence="2" type="ORF">Q31b_09980</name>
</gene>
<dbReference type="Proteomes" id="UP000315471">
    <property type="component" value="Unassembled WGS sequence"/>
</dbReference>
<proteinExistence type="predicted"/>
<name>A0A5C6E9Y7_9BACT</name>
<keyword evidence="1" id="KW-0472">Membrane</keyword>
<keyword evidence="1" id="KW-0812">Transmembrane</keyword>
<dbReference type="AlphaFoldDB" id="A0A5C6E9Y7"/>
<feature type="transmembrane region" description="Helical" evidence="1">
    <location>
        <begin position="7"/>
        <end position="28"/>
    </location>
</feature>
<accession>A0A5C6E9Y7</accession>